<dbReference type="Proteomes" id="UP000218899">
    <property type="component" value="Chromosome"/>
</dbReference>
<dbReference type="PANTHER" id="PTHR47197:SF3">
    <property type="entry name" value="DIHYDRO-HEME D1 DEHYDROGENASE"/>
    <property type="match status" value="1"/>
</dbReference>
<dbReference type="EMBL" id="AP014936">
    <property type="protein sequence ID" value="BAU49826.1"/>
    <property type="molecule type" value="Genomic_DNA"/>
</dbReference>
<feature type="chain" id="PRO_5008752406" description="YNCE-like beta-propeller domain-containing protein" evidence="2">
    <location>
        <begin position="23"/>
        <end position="328"/>
    </location>
</feature>
<gene>
    <name evidence="4" type="ORF">SVA_3278</name>
</gene>
<name>A0A1C7AF25_9GAMM</name>
<proteinExistence type="predicted"/>
<keyword evidence="5" id="KW-1185">Reference proteome</keyword>
<evidence type="ECO:0000313" key="5">
    <source>
        <dbReference type="Proteomes" id="UP000218899"/>
    </source>
</evidence>
<dbReference type="KEGG" id="sva:SVA_3278"/>
<dbReference type="PANTHER" id="PTHR47197">
    <property type="entry name" value="PROTEIN NIRF"/>
    <property type="match status" value="1"/>
</dbReference>
<organism evidence="4 5">
    <name type="scientific">Sulfurifustis variabilis</name>
    <dbReference type="NCBI Taxonomy" id="1675686"/>
    <lineage>
        <taxon>Bacteria</taxon>
        <taxon>Pseudomonadati</taxon>
        <taxon>Pseudomonadota</taxon>
        <taxon>Gammaproteobacteria</taxon>
        <taxon>Acidiferrobacterales</taxon>
        <taxon>Acidiferrobacteraceae</taxon>
        <taxon>Sulfurifustis</taxon>
    </lineage>
</organism>
<dbReference type="Pfam" id="PF21783">
    <property type="entry name" value="YNCE"/>
    <property type="match status" value="1"/>
</dbReference>
<sequence>MKTLLTLLTGAALLGGALTASAAPTVYIPLGSGNKVIAVDAATDQITATYPDVENPHGLVATPDGEYLIAGSLKETPVPAGAPHDTPNSKLAVIHPIHGHVMLTVPVTGWTHHETVTRDGRYVISTHPTRGYVSVVDLVGNKVVRMVATGPAPNYTLMSHDGKRAFVSNSGNGTISEVDVATWTVVRTLEAGAGPEHLVFSKDERTIYVANPRAGVVTAVDVASGKPARTFPVGKDAHGLDISDDGSTLYATARGDEKLVAIDTASGETRTLRLSPAPYHLNTIHGAGKVYVSSAKAPTIWVIDQKTFTLKGTIQLPGGEGHQMAIVQ</sequence>
<dbReference type="Gene3D" id="2.130.10.10">
    <property type="entry name" value="YVTN repeat-like/Quinoprotein amine dehydrogenase"/>
    <property type="match status" value="2"/>
</dbReference>
<accession>A0A1C7AF25</accession>
<dbReference type="SUPFAM" id="SSF51004">
    <property type="entry name" value="C-terminal (heme d1) domain of cytochrome cd1-nitrite reductase"/>
    <property type="match status" value="1"/>
</dbReference>
<dbReference type="InterPro" id="IPR051200">
    <property type="entry name" value="Host-pathogen_enzymatic-act"/>
</dbReference>
<evidence type="ECO:0000259" key="3">
    <source>
        <dbReference type="Pfam" id="PF21783"/>
    </source>
</evidence>
<evidence type="ECO:0000313" key="4">
    <source>
        <dbReference type="EMBL" id="BAU49826.1"/>
    </source>
</evidence>
<dbReference type="AlphaFoldDB" id="A0A1C7AF25"/>
<evidence type="ECO:0000256" key="2">
    <source>
        <dbReference type="SAM" id="SignalP"/>
    </source>
</evidence>
<feature type="signal peptide" evidence="2">
    <location>
        <begin position="1"/>
        <end position="22"/>
    </location>
</feature>
<protein>
    <recommendedName>
        <fullName evidence="3">YNCE-like beta-propeller domain-containing protein</fullName>
    </recommendedName>
</protein>
<reference evidence="4 5" key="1">
    <citation type="submission" date="2015-08" db="EMBL/GenBank/DDBJ databases">
        <title>Complete genome sequence of Sulfurifustis variabilis.</title>
        <authorList>
            <person name="Miura A."/>
            <person name="Kojima H."/>
            <person name="Fukui M."/>
        </authorList>
    </citation>
    <scope>NUCLEOTIDE SEQUENCE [LARGE SCALE GENOMIC DNA]</scope>
    <source>
        <strain evidence="5">skN76</strain>
    </source>
</reference>
<dbReference type="OrthoDB" id="24300at2"/>
<dbReference type="InterPro" id="IPR048433">
    <property type="entry name" value="YNCE-like_beta-prop"/>
</dbReference>
<dbReference type="InterPro" id="IPR011048">
    <property type="entry name" value="Haem_d1_sf"/>
</dbReference>
<dbReference type="RefSeq" id="WP_148665526.1">
    <property type="nucleotide sequence ID" value="NZ_AP014936.1"/>
</dbReference>
<evidence type="ECO:0000256" key="1">
    <source>
        <dbReference type="ARBA" id="ARBA00022729"/>
    </source>
</evidence>
<keyword evidence="1 2" id="KW-0732">Signal</keyword>
<dbReference type="InterPro" id="IPR015943">
    <property type="entry name" value="WD40/YVTN_repeat-like_dom_sf"/>
</dbReference>
<feature type="domain" description="YNCE-like beta-propeller" evidence="3">
    <location>
        <begin position="161"/>
        <end position="242"/>
    </location>
</feature>